<keyword evidence="4 7" id="KW-1133">Transmembrane helix</keyword>
<comment type="caution">
    <text evidence="8">The sequence shown here is derived from an EMBL/GenBank/DDBJ whole genome shotgun (WGS) entry which is preliminary data.</text>
</comment>
<feature type="compositionally biased region" description="Low complexity" evidence="6">
    <location>
        <begin position="38"/>
        <end position="57"/>
    </location>
</feature>
<dbReference type="InterPro" id="IPR018787">
    <property type="entry name" value="DUF2371_TMEM200"/>
</dbReference>
<dbReference type="PANTHER" id="PTHR31815:SF1">
    <property type="entry name" value="TRANSMEMBRANE PROTEIN 200C"/>
    <property type="match status" value="1"/>
</dbReference>
<dbReference type="EMBL" id="JXLN01007782">
    <property type="protein sequence ID" value="KPM04214.1"/>
    <property type="molecule type" value="Genomic_DNA"/>
</dbReference>
<evidence type="ECO:0000313" key="8">
    <source>
        <dbReference type="EMBL" id="KPM04214.1"/>
    </source>
</evidence>
<name>A0A131ZZV5_SARSC</name>
<evidence type="ECO:0000256" key="7">
    <source>
        <dbReference type="SAM" id="Phobius"/>
    </source>
</evidence>
<feature type="compositionally biased region" description="Polar residues" evidence="6">
    <location>
        <begin position="400"/>
        <end position="411"/>
    </location>
</feature>
<evidence type="ECO:0000256" key="4">
    <source>
        <dbReference type="ARBA" id="ARBA00022989"/>
    </source>
</evidence>
<evidence type="ECO:0000256" key="2">
    <source>
        <dbReference type="ARBA" id="ARBA00005308"/>
    </source>
</evidence>
<feature type="transmembrane region" description="Helical" evidence="7">
    <location>
        <begin position="159"/>
        <end position="180"/>
    </location>
</feature>
<feature type="compositionally biased region" description="Polar residues" evidence="6">
    <location>
        <begin position="360"/>
        <end position="375"/>
    </location>
</feature>
<comment type="similarity">
    <text evidence="2">Belongs to the TMEM200 family.</text>
</comment>
<dbReference type="Proteomes" id="UP000616769">
    <property type="component" value="Unassembled WGS sequence"/>
</dbReference>
<evidence type="ECO:0000256" key="1">
    <source>
        <dbReference type="ARBA" id="ARBA00004141"/>
    </source>
</evidence>
<evidence type="ECO:0000256" key="6">
    <source>
        <dbReference type="SAM" id="MobiDB-lite"/>
    </source>
</evidence>
<gene>
    <name evidence="8" type="ORF">QR98_0026570</name>
</gene>
<dbReference type="GO" id="GO:0016020">
    <property type="term" value="C:membrane"/>
    <property type="evidence" value="ECO:0007669"/>
    <property type="project" value="UniProtKB-SubCell"/>
</dbReference>
<feature type="transmembrane region" description="Helical" evidence="7">
    <location>
        <begin position="99"/>
        <end position="127"/>
    </location>
</feature>
<evidence type="ECO:0000313" key="9">
    <source>
        <dbReference type="Proteomes" id="UP000616769"/>
    </source>
</evidence>
<comment type="subcellular location">
    <subcellularLocation>
        <location evidence="1">Membrane</location>
        <topology evidence="1">Multi-pass membrane protein</topology>
    </subcellularLocation>
</comment>
<feature type="region of interest" description="Disordered" evidence="6">
    <location>
        <begin position="358"/>
        <end position="411"/>
    </location>
</feature>
<sequence>MNDFFTENSGVDAEKKFAKFSQHYNNNSHEFYPHPAHRNNTFNNNANNHSSNSSGRNSRNDKRKLDKKNHRKKKDGCGDDDDDDNGLGKTKRLIFTRHCFCVAFKALSTGFVLLIMGTVMSIVGFFADSLAMEQAELNNGTYVSTINKGTKLHLHNLTYVGPVIMGLGGIVIIAACILTFEVRDTLGIHDDPKKRKASIDRKSKISEIEKGLAKNLNFTNGSLKKSAVKPSIKSILGKSSIGTKVIASISEQKFCKQANTSQQTESSTEEGDHQNETSILVKTSNESKNLDPNGNTNGMSTISMDSSLGEIPSSTGLELNDLENYSLQWIQTKPWKSRCSCSGSPTNSMHKYMKEMDSLVQHQKQSIDSNQQNQEKTNDQKKRHSRTHTAPMVVSIPNEWIQSKRQSNGTRLASCDEISLNSFKESRPCSS</sequence>
<evidence type="ECO:0000256" key="5">
    <source>
        <dbReference type="ARBA" id="ARBA00023136"/>
    </source>
</evidence>
<reference evidence="8 9" key="1">
    <citation type="journal article" date="2015" name="Parasit. Vectors">
        <title>Draft genome of the scabies mite.</title>
        <authorList>
            <person name="Rider S.D.Jr."/>
            <person name="Morgan M.S."/>
            <person name="Arlian L.G."/>
        </authorList>
    </citation>
    <scope>NUCLEOTIDE SEQUENCE [LARGE SCALE GENOMIC DNA]</scope>
    <source>
        <strain evidence="8">Arlian Lab</strain>
    </source>
</reference>
<keyword evidence="5 7" id="KW-0472">Membrane</keyword>
<dbReference type="PANTHER" id="PTHR31815">
    <property type="entry name" value="AGAP005329-PA"/>
    <property type="match status" value="1"/>
</dbReference>
<organism evidence="8 9">
    <name type="scientific">Sarcoptes scabiei</name>
    <name type="common">Itch mite</name>
    <name type="synonym">Acarus scabiei</name>
    <dbReference type="NCBI Taxonomy" id="52283"/>
    <lineage>
        <taxon>Eukaryota</taxon>
        <taxon>Metazoa</taxon>
        <taxon>Ecdysozoa</taxon>
        <taxon>Arthropoda</taxon>
        <taxon>Chelicerata</taxon>
        <taxon>Arachnida</taxon>
        <taxon>Acari</taxon>
        <taxon>Acariformes</taxon>
        <taxon>Sarcoptiformes</taxon>
        <taxon>Astigmata</taxon>
        <taxon>Psoroptidia</taxon>
        <taxon>Sarcoptoidea</taxon>
        <taxon>Sarcoptidae</taxon>
        <taxon>Sarcoptinae</taxon>
        <taxon>Sarcoptes</taxon>
    </lineage>
</organism>
<dbReference type="VEuPathDB" id="VectorBase:SSCA002351"/>
<feature type="region of interest" description="Disordered" evidence="6">
    <location>
        <begin position="28"/>
        <end position="82"/>
    </location>
</feature>
<accession>A0A131ZZV5</accession>
<evidence type="ECO:0000256" key="3">
    <source>
        <dbReference type="ARBA" id="ARBA00022692"/>
    </source>
</evidence>
<keyword evidence="3 7" id="KW-0812">Transmembrane</keyword>
<dbReference type="AlphaFoldDB" id="A0A131ZZV5"/>
<protein>
    <submittedName>
        <fullName evidence="8">Uncharacterized protein</fullName>
    </submittedName>
</protein>
<proteinExistence type="inferred from homology"/>
<feature type="compositionally biased region" description="Basic residues" evidence="6">
    <location>
        <begin position="65"/>
        <end position="74"/>
    </location>
</feature>
<dbReference type="OrthoDB" id="9994280at2759"/>
<feature type="region of interest" description="Disordered" evidence="6">
    <location>
        <begin position="283"/>
        <end position="309"/>
    </location>
</feature>